<dbReference type="GO" id="GO:0004844">
    <property type="term" value="F:uracil DNA N-glycosylase activity"/>
    <property type="evidence" value="ECO:0007669"/>
    <property type="project" value="TreeGrafter"/>
</dbReference>
<dbReference type="PANTHER" id="PTHR12159">
    <property type="entry name" value="G/T AND G/U MISMATCH-SPECIFIC DNA GLYCOSYLASE"/>
    <property type="match status" value="1"/>
</dbReference>
<name>A0A137P2C5_CONC2</name>
<dbReference type="Proteomes" id="UP000070444">
    <property type="component" value="Unassembled WGS sequence"/>
</dbReference>
<dbReference type="EMBL" id="KQ964544">
    <property type="protein sequence ID" value="KXN69196.1"/>
    <property type="molecule type" value="Genomic_DNA"/>
</dbReference>
<evidence type="ECO:0000256" key="4">
    <source>
        <dbReference type="SAM" id="MobiDB-lite"/>
    </source>
</evidence>
<evidence type="ECO:0000256" key="3">
    <source>
        <dbReference type="ARBA" id="ARBA00023204"/>
    </source>
</evidence>
<dbReference type="OMA" id="FWPVLHL"/>
<evidence type="ECO:0000256" key="1">
    <source>
        <dbReference type="ARBA" id="ARBA00022763"/>
    </source>
</evidence>
<dbReference type="SUPFAM" id="SSF52141">
    <property type="entry name" value="Uracil-DNA glycosylase-like"/>
    <property type="match status" value="1"/>
</dbReference>
<evidence type="ECO:0000313" key="6">
    <source>
        <dbReference type="EMBL" id="KXN69196.1"/>
    </source>
</evidence>
<dbReference type="GO" id="GO:0006285">
    <property type="term" value="P:base-excision repair, AP site formation"/>
    <property type="evidence" value="ECO:0007669"/>
    <property type="project" value="InterPro"/>
</dbReference>
<dbReference type="Pfam" id="PF03167">
    <property type="entry name" value="UDG"/>
    <property type="match status" value="1"/>
</dbReference>
<feature type="domain" description="Uracil-DNA glycosylase-like" evidence="5">
    <location>
        <begin position="55"/>
        <end position="214"/>
    </location>
</feature>
<evidence type="ECO:0000256" key="2">
    <source>
        <dbReference type="ARBA" id="ARBA00022801"/>
    </source>
</evidence>
<dbReference type="InterPro" id="IPR015637">
    <property type="entry name" value="MUG/TDG"/>
</dbReference>
<dbReference type="STRING" id="796925.A0A137P2C5"/>
<dbReference type="CDD" id="cd10028">
    <property type="entry name" value="UDG-F2_TDG_MUG"/>
    <property type="match status" value="1"/>
</dbReference>
<organism evidence="6 7">
    <name type="scientific">Conidiobolus coronatus (strain ATCC 28846 / CBS 209.66 / NRRL 28638)</name>
    <name type="common">Delacroixia coronata</name>
    <dbReference type="NCBI Taxonomy" id="796925"/>
    <lineage>
        <taxon>Eukaryota</taxon>
        <taxon>Fungi</taxon>
        <taxon>Fungi incertae sedis</taxon>
        <taxon>Zoopagomycota</taxon>
        <taxon>Entomophthoromycotina</taxon>
        <taxon>Entomophthoromycetes</taxon>
        <taxon>Entomophthorales</taxon>
        <taxon>Ancylistaceae</taxon>
        <taxon>Conidiobolus</taxon>
    </lineage>
</organism>
<dbReference type="AlphaFoldDB" id="A0A137P2C5"/>
<keyword evidence="3" id="KW-0234">DNA repair</keyword>
<sequence>MSDDNLNNSSVENFKLLLEKYKSSTFKTESKPIKNNKSKSKPNKPIPDDLPPIPDLLNHSMKILFIGINPGVQSSQKGRHFGNPRNLFWPLLHQSGLVPTKLTCEDDEKLLEEHSFGFTNLSPRPTVGMDDLTKTELVEGVPVLKQKILEYKPQVCCFLGIQIYRYFISDMKKTIIPGFQSDIFEGVENCKMFVTPSTSGRVVGYTREDRLKCMNELSTWVKENCTDD</sequence>
<protein>
    <submittedName>
        <fullName evidence="6">DNA glycosylase</fullName>
    </submittedName>
</protein>
<reference evidence="6 7" key="1">
    <citation type="journal article" date="2015" name="Genome Biol. Evol.">
        <title>Phylogenomic analyses indicate that early fungi evolved digesting cell walls of algal ancestors of land plants.</title>
        <authorList>
            <person name="Chang Y."/>
            <person name="Wang S."/>
            <person name="Sekimoto S."/>
            <person name="Aerts A.L."/>
            <person name="Choi C."/>
            <person name="Clum A."/>
            <person name="LaButti K.M."/>
            <person name="Lindquist E.A."/>
            <person name="Yee Ngan C."/>
            <person name="Ohm R.A."/>
            <person name="Salamov A.A."/>
            <person name="Grigoriev I.V."/>
            <person name="Spatafora J.W."/>
            <person name="Berbee M.L."/>
        </authorList>
    </citation>
    <scope>NUCLEOTIDE SEQUENCE [LARGE SCALE GENOMIC DNA]</scope>
    <source>
        <strain evidence="6 7">NRRL 28638</strain>
    </source>
</reference>
<keyword evidence="7" id="KW-1185">Reference proteome</keyword>
<proteinExistence type="predicted"/>
<dbReference type="Gene3D" id="3.40.470.10">
    <property type="entry name" value="Uracil-DNA glycosylase-like domain"/>
    <property type="match status" value="1"/>
</dbReference>
<dbReference type="InterPro" id="IPR005122">
    <property type="entry name" value="Uracil-DNA_glycosylase-like"/>
</dbReference>
<evidence type="ECO:0000313" key="7">
    <source>
        <dbReference type="Proteomes" id="UP000070444"/>
    </source>
</evidence>
<feature type="region of interest" description="Disordered" evidence="4">
    <location>
        <begin position="25"/>
        <end position="52"/>
    </location>
</feature>
<keyword evidence="1" id="KW-0227">DNA damage</keyword>
<dbReference type="OrthoDB" id="565731at2759"/>
<keyword evidence="2" id="KW-0378">Hydrolase</keyword>
<accession>A0A137P2C5</accession>
<gene>
    <name evidence="6" type="ORF">CONCODRAFT_79446</name>
</gene>
<evidence type="ECO:0000259" key="5">
    <source>
        <dbReference type="Pfam" id="PF03167"/>
    </source>
</evidence>
<dbReference type="PANTHER" id="PTHR12159:SF9">
    <property type="entry name" value="G_T MISMATCH-SPECIFIC THYMINE DNA GLYCOSYLASE"/>
    <property type="match status" value="1"/>
</dbReference>
<dbReference type="InterPro" id="IPR036895">
    <property type="entry name" value="Uracil-DNA_glycosylase-like_sf"/>
</dbReference>
<dbReference type="GO" id="GO:0008263">
    <property type="term" value="F:pyrimidine-specific mismatch base pair DNA N-glycosylase activity"/>
    <property type="evidence" value="ECO:0007669"/>
    <property type="project" value="TreeGrafter"/>
</dbReference>